<organism evidence="3 4">
    <name type="scientific">Paenisporosarcina quisquiliarum</name>
    <dbReference type="NCBI Taxonomy" id="365346"/>
    <lineage>
        <taxon>Bacteria</taxon>
        <taxon>Bacillati</taxon>
        <taxon>Bacillota</taxon>
        <taxon>Bacilli</taxon>
        <taxon>Bacillales</taxon>
        <taxon>Caryophanaceae</taxon>
        <taxon>Paenisporosarcina</taxon>
    </lineage>
</organism>
<dbReference type="Pfam" id="PF00903">
    <property type="entry name" value="Glyoxalase"/>
    <property type="match status" value="2"/>
</dbReference>
<gene>
    <name evidence="3" type="ORF">M9R32_13790</name>
</gene>
<accession>A0A9X3LK50</accession>
<protein>
    <submittedName>
        <fullName evidence="3">VOC family protein</fullName>
    </submittedName>
</protein>
<dbReference type="InterPro" id="IPR018146">
    <property type="entry name" value="Glyoxalase_1_CS"/>
</dbReference>
<keyword evidence="4" id="KW-1185">Reference proteome</keyword>
<comment type="caution">
    <text evidence="3">The sequence shown here is derived from an EMBL/GenBank/DDBJ whole genome shotgun (WGS) entry which is preliminary data.</text>
</comment>
<dbReference type="AlphaFoldDB" id="A0A9X3LK50"/>
<keyword evidence="1" id="KW-0479">Metal-binding</keyword>
<dbReference type="InterPro" id="IPR004360">
    <property type="entry name" value="Glyas_Fos-R_dOase_dom"/>
</dbReference>
<sequence>MTFHQHPTTYTKHVHLKVADVSRSTIFYENILGLRILEQTKSIVRFTTNGQDAILTIEQPIEVSNHAPNAAGLYHMAFLLPSKKDLGSIFNHIRSTGYPFSGASDHLVSEALYLNDIDGNGIELYYDRSPDVWKWQSDMVEMTVDPLDIEGLVASAEQTSFTAMPEGTVMGHVHLRVANLADAETFYVQGLGFDVVSRYGTQATFISSNGYHHHIALNTWGHPSSIKRSEQTLGLKSFSIVYPDDASRQQVVKQLNEIGASVFEQIDYIGAIDPSGVEVQLFVGK</sequence>
<evidence type="ECO:0000313" key="3">
    <source>
        <dbReference type="EMBL" id="MCZ8538264.1"/>
    </source>
</evidence>
<dbReference type="InterPro" id="IPR029068">
    <property type="entry name" value="Glyas_Bleomycin-R_OHBP_Dase"/>
</dbReference>
<dbReference type="SUPFAM" id="SSF54593">
    <property type="entry name" value="Glyoxalase/Bleomycin resistance protein/Dihydroxybiphenyl dioxygenase"/>
    <property type="match status" value="2"/>
</dbReference>
<dbReference type="Proteomes" id="UP001152173">
    <property type="component" value="Unassembled WGS sequence"/>
</dbReference>
<evidence type="ECO:0000259" key="2">
    <source>
        <dbReference type="PROSITE" id="PS51819"/>
    </source>
</evidence>
<reference evidence="3" key="1">
    <citation type="submission" date="2022-05" db="EMBL/GenBank/DDBJ databases">
        <authorList>
            <person name="Colautti A."/>
            <person name="Iacumin L."/>
        </authorList>
    </citation>
    <scope>NUCLEOTIDE SEQUENCE</scope>
    <source>
        <strain evidence="3">SK 55</strain>
    </source>
</reference>
<evidence type="ECO:0000313" key="4">
    <source>
        <dbReference type="Proteomes" id="UP001152173"/>
    </source>
</evidence>
<dbReference type="GO" id="GO:0046872">
    <property type="term" value="F:metal ion binding"/>
    <property type="evidence" value="ECO:0007669"/>
    <property type="project" value="UniProtKB-KW"/>
</dbReference>
<dbReference type="EMBL" id="JAMKBJ010000014">
    <property type="protein sequence ID" value="MCZ8538264.1"/>
    <property type="molecule type" value="Genomic_DNA"/>
</dbReference>
<dbReference type="InterPro" id="IPR037523">
    <property type="entry name" value="VOC_core"/>
</dbReference>
<dbReference type="RefSeq" id="WP_269927338.1">
    <property type="nucleotide sequence ID" value="NZ_JAMKBJ010000014.1"/>
</dbReference>
<dbReference type="PANTHER" id="PTHR43279">
    <property type="entry name" value="CATECHOL-2,3-DIOXYGENASE"/>
    <property type="match status" value="1"/>
</dbReference>
<dbReference type="PROSITE" id="PS51819">
    <property type="entry name" value="VOC"/>
    <property type="match status" value="2"/>
</dbReference>
<evidence type="ECO:0000256" key="1">
    <source>
        <dbReference type="ARBA" id="ARBA00022723"/>
    </source>
</evidence>
<dbReference type="Gene3D" id="3.10.180.10">
    <property type="entry name" value="2,3-Dihydroxybiphenyl 1,2-Dioxygenase, domain 1"/>
    <property type="match status" value="2"/>
</dbReference>
<feature type="domain" description="VOC" evidence="2">
    <location>
        <begin position="169"/>
        <end position="284"/>
    </location>
</feature>
<dbReference type="PANTHER" id="PTHR43279:SF1">
    <property type="entry name" value="CATECHOL-2,3-DIOXYGENASE"/>
    <property type="match status" value="1"/>
</dbReference>
<proteinExistence type="predicted"/>
<feature type="domain" description="VOC" evidence="2">
    <location>
        <begin position="10"/>
        <end position="127"/>
    </location>
</feature>
<name>A0A9X3LK50_9BACL</name>
<dbReference type="GO" id="GO:0004462">
    <property type="term" value="F:lactoylglutathione lyase activity"/>
    <property type="evidence" value="ECO:0007669"/>
    <property type="project" value="InterPro"/>
</dbReference>
<dbReference type="PROSITE" id="PS00934">
    <property type="entry name" value="GLYOXALASE_I_1"/>
    <property type="match status" value="2"/>
</dbReference>